<feature type="non-terminal residue" evidence="2">
    <location>
        <position position="1"/>
    </location>
</feature>
<evidence type="ECO:0000259" key="1">
    <source>
        <dbReference type="Pfam" id="PF04151"/>
    </source>
</evidence>
<protein>
    <recommendedName>
        <fullName evidence="1">Peptidase C-terminal archaeal/bacterial domain-containing protein</fullName>
    </recommendedName>
</protein>
<feature type="domain" description="Peptidase C-terminal archaeal/bacterial" evidence="1">
    <location>
        <begin position="92"/>
        <end position="151"/>
    </location>
</feature>
<name>A0A382WG87_9ZZZZ</name>
<dbReference type="AlphaFoldDB" id="A0A382WG87"/>
<feature type="non-terminal residue" evidence="2">
    <location>
        <position position="278"/>
    </location>
</feature>
<proteinExistence type="predicted"/>
<organism evidence="2">
    <name type="scientific">marine metagenome</name>
    <dbReference type="NCBI Taxonomy" id="408172"/>
    <lineage>
        <taxon>unclassified sequences</taxon>
        <taxon>metagenomes</taxon>
        <taxon>ecological metagenomes</taxon>
    </lineage>
</organism>
<dbReference type="EMBL" id="UINC01159175">
    <property type="protein sequence ID" value="SVD57121.1"/>
    <property type="molecule type" value="Genomic_DNA"/>
</dbReference>
<sequence>DNFCEAFLANEDCSPGNFGASCIEGITLNAGTYTIGVSAAGAGELGAYDLEVSCERADSCADCGDGATECPAVLDGLLEASDCSLDNGRLFDSYEIEVQETQEYIISLTSGNLDTFLYVYNGESCEEIASDDDGGDGLNSQLALTLVPGTYWILPSSYAAGANGSYTMDINCNKAAPCPPCETGEAACGEPVDSGFPLDTCARAGGQSEDIYTVVVEGGVLNVSLASSEFDTYLTVYDSNCLALGANDDCEPGNLELSCLTLEVAAGTYYIGVSSYAV</sequence>
<gene>
    <name evidence="2" type="ORF">METZ01_LOCUS409975</name>
</gene>
<reference evidence="2" key="1">
    <citation type="submission" date="2018-05" db="EMBL/GenBank/DDBJ databases">
        <authorList>
            <person name="Lanie J.A."/>
            <person name="Ng W.-L."/>
            <person name="Kazmierczak K.M."/>
            <person name="Andrzejewski T.M."/>
            <person name="Davidsen T.M."/>
            <person name="Wayne K.J."/>
            <person name="Tettelin H."/>
            <person name="Glass J.I."/>
            <person name="Rusch D."/>
            <person name="Podicherti R."/>
            <person name="Tsui H.-C.T."/>
            <person name="Winkler M.E."/>
        </authorList>
    </citation>
    <scope>NUCLEOTIDE SEQUENCE</scope>
</reference>
<dbReference type="Gene3D" id="2.60.120.380">
    <property type="match status" value="2"/>
</dbReference>
<accession>A0A382WG87</accession>
<evidence type="ECO:0000313" key="2">
    <source>
        <dbReference type="EMBL" id="SVD57121.1"/>
    </source>
</evidence>
<dbReference type="Pfam" id="PF04151">
    <property type="entry name" value="PPC"/>
    <property type="match status" value="1"/>
</dbReference>
<dbReference type="InterPro" id="IPR007280">
    <property type="entry name" value="Peptidase_C_arc/bac"/>
</dbReference>